<protein>
    <recommendedName>
        <fullName evidence="10">Branched-chain amino acid ABC transporter permease</fullName>
    </recommendedName>
</protein>
<evidence type="ECO:0000256" key="4">
    <source>
        <dbReference type="ARBA" id="ARBA00022989"/>
    </source>
</evidence>
<organism evidence="8 9">
    <name type="scientific">Catenulispora yoronensis</name>
    <dbReference type="NCBI Taxonomy" id="450799"/>
    <lineage>
        <taxon>Bacteria</taxon>
        <taxon>Bacillati</taxon>
        <taxon>Actinomycetota</taxon>
        <taxon>Actinomycetes</taxon>
        <taxon>Catenulisporales</taxon>
        <taxon>Catenulisporaceae</taxon>
        <taxon>Catenulispora</taxon>
    </lineage>
</organism>
<proteinExistence type="predicted"/>
<evidence type="ECO:0000313" key="9">
    <source>
        <dbReference type="Proteomes" id="UP001500751"/>
    </source>
</evidence>
<dbReference type="PANTHER" id="PTHR30482">
    <property type="entry name" value="HIGH-AFFINITY BRANCHED-CHAIN AMINO ACID TRANSPORT SYSTEM PERMEASE"/>
    <property type="match status" value="1"/>
</dbReference>
<feature type="transmembrane region" description="Helical" evidence="7">
    <location>
        <begin position="142"/>
        <end position="163"/>
    </location>
</feature>
<dbReference type="Pfam" id="PF02653">
    <property type="entry name" value="BPD_transp_2"/>
    <property type="match status" value="1"/>
</dbReference>
<feature type="compositionally biased region" description="Basic and acidic residues" evidence="6">
    <location>
        <begin position="389"/>
        <end position="403"/>
    </location>
</feature>
<keyword evidence="2" id="KW-1003">Cell membrane</keyword>
<evidence type="ECO:0000256" key="7">
    <source>
        <dbReference type="SAM" id="Phobius"/>
    </source>
</evidence>
<evidence type="ECO:0000256" key="6">
    <source>
        <dbReference type="SAM" id="MobiDB-lite"/>
    </source>
</evidence>
<evidence type="ECO:0000256" key="3">
    <source>
        <dbReference type="ARBA" id="ARBA00022692"/>
    </source>
</evidence>
<feature type="transmembrane region" description="Helical" evidence="7">
    <location>
        <begin position="334"/>
        <end position="355"/>
    </location>
</feature>
<feature type="transmembrane region" description="Helical" evidence="7">
    <location>
        <begin position="113"/>
        <end position="136"/>
    </location>
</feature>
<evidence type="ECO:0000256" key="1">
    <source>
        <dbReference type="ARBA" id="ARBA00004651"/>
    </source>
</evidence>
<evidence type="ECO:0000256" key="5">
    <source>
        <dbReference type="ARBA" id="ARBA00023136"/>
    </source>
</evidence>
<comment type="caution">
    <text evidence="8">The sequence shown here is derived from an EMBL/GenBank/DDBJ whole genome shotgun (WGS) entry which is preliminary data.</text>
</comment>
<feature type="transmembrane region" description="Helical" evidence="7">
    <location>
        <begin position="277"/>
        <end position="295"/>
    </location>
</feature>
<keyword evidence="5 7" id="KW-0472">Membrane</keyword>
<feature type="transmembrane region" description="Helical" evidence="7">
    <location>
        <begin position="62"/>
        <end position="81"/>
    </location>
</feature>
<dbReference type="InterPro" id="IPR001851">
    <property type="entry name" value="ABC_transp_permease"/>
</dbReference>
<keyword evidence="3 7" id="KW-0812">Transmembrane</keyword>
<reference evidence="9" key="1">
    <citation type="journal article" date="2019" name="Int. J. Syst. Evol. Microbiol.">
        <title>The Global Catalogue of Microorganisms (GCM) 10K type strain sequencing project: providing services to taxonomists for standard genome sequencing and annotation.</title>
        <authorList>
            <consortium name="The Broad Institute Genomics Platform"/>
            <consortium name="The Broad Institute Genome Sequencing Center for Infectious Disease"/>
            <person name="Wu L."/>
            <person name="Ma J."/>
        </authorList>
    </citation>
    <scope>NUCLEOTIDE SEQUENCE [LARGE SCALE GENOMIC DNA]</scope>
    <source>
        <strain evidence="9">JCM 16014</strain>
    </source>
</reference>
<evidence type="ECO:0008006" key="10">
    <source>
        <dbReference type="Google" id="ProtNLM"/>
    </source>
</evidence>
<name>A0ABP5GMJ6_9ACTN</name>
<evidence type="ECO:0000313" key="8">
    <source>
        <dbReference type="EMBL" id="GAA2051421.1"/>
    </source>
</evidence>
<gene>
    <name evidence="8" type="ORF">GCM10009839_67950</name>
</gene>
<sequence>MKDRMNIPMTIRANLRTNLRTSLRVKHLIPVAVLALLLSLPYSTLRIPGVLDGAVNTPGSLQLLALCLLFAGLAVGYDLLFGRLGLMSFGHALYVALGAYGAELAMKNLHLPLAAAALLAIVIGAAVAAVLGVISLKGVGKLGTVGFAMVTLAFAQAGSILVGRDPRTTGGEEGLPLSTEKVPAAFVGVVNTVNLYWLALAYLVLVCAVVWALVAGPVGRSWQAVRDNERRAEVLGLNPFRYQLGAFVLAGTLGAAGGVVHLLVTAGATPETTTSDFTLALLVMVVLGGSGTRWGPVLGGVLYTLLDHRLGALATSDSVAGLPTALRVPLSQPLVLLGALFVIVVHAVPGGLAALPRRLGALRSGLRRGRRTGPGGERGEQHGLGVVEGEPHRSHADRVPSEL</sequence>
<dbReference type="PANTHER" id="PTHR30482:SF17">
    <property type="entry name" value="ABC TRANSPORTER ATP-BINDING PROTEIN"/>
    <property type="match status" value="1"/>
</dbReference>
<feature type="region of interest" description="Disordered" evidence="6">
    <location>
        <begin position="366"/>
        <end position="403"/>
    </location>
</feature>
<feature type="transmembrane region" description="Helical" evidence="7">
    <location>
        <begin position="244"/>
        <end position="265"/>
    </location>
</feature>
<accession>A0ABP5GMJ6</accession>
<dbReference type="InterPro" id="IPR043428">
    <property type="entry name" value="LivM-like"/>
</dbReference>
<comment type="subcellular location">
    <subcellularLocation>
        <location evidence="1">Cell membrane</location>
        <topology evidence="1">Multi-pass membrane protein</topology>
    </subcellularLocation>
</comment>
<dbReference type="EMBL" id="BAAAQN010000051">
    <property type="protein sequence ID" value="GAA2051421.1"/>
    <property type="molecule type" value="Genomic_DNA"/>
</dbReference>
<feature type="transmembrane region" description="Helical" evidence="7">
    <location>
        <begin position="184"/>
        <end position="214"/>
    </location>
</feature>
<evidence type="ECO:0000256" key="2">
    <source>
        <dbReference type="ARBA" id="ARBA00022475"/>
    </source>
</evidence>
<keyword evidence="4 7" id="KW-1133">Transmembrane helix</keyword>
<keyword evidence="9" id="KW-1185">Reference proteome</keyword>
<dbReference type="CDD" id="cd06581">
    <property type="entry name" value="TM_PBP1_LivM_like"/>
    <property type="match status" value="1"/>
</dbReference>
<dbReference type="Proteomes" id="UP001500751">
    <property type="component" value="Unassembled WGS sequence"/>
</dbReference>